<dbReference type="InterPro" id="IPR051951">
    <property type="entry name" value="UNC-93_regulatory"/>
</dbReference>
<evidence type="ECO:0000256" key="1">
    <source>
        <dbReference type="ARBA" id="ARBA00009172"/>
    </source>
</evidence>
<name>A0A7R9I6G4_9NEOP</name>
<feature type="transmembrane region" description="Helical" evidence="2">
    <location>
        <begin position="75"/>
        <end position="95"/>
    </location>
</feature>
<evidence type="ECO:0000313" key="3">
    <source>
        <dbReference type="EMBL" id="CAD7449222.1"/>
    </source>
</evidence>
<keyword evidence="2" id="KW-0812">Transmembrane</keyword>
<evidence type="ECO:0000256" key="2">
    <source>
        <dbReference type="SAM" id="Phobius"/>
    </source>
</evidence>
<dbReference type="GO" id="GO:0006937">
    <property type="term" value="P:regulation of muscle contraction"/>
    <property type="evidence" value="ECO:0007669"/>
    <property type="project" value="TreeGrafter"/>
</dbReference>
<dbReference type="PANTHER" id="PTHR19444:SF50">
    <property type="match status" value="1"/>
</dbReference>
<proteinExistence type="inferred from homology"/>
<sequence>MSSINYTAHKKIIPESCNVPKESQTFHRPNINRCYIPPDITRCSVPPDITRCSVLPIEPNVTDSELYPPGEKKRILRNIVVTGVAFMVHFTSYHGVSNLQSTINKTAGLGTDSLAAVYLGLILSNLFLPVVMIRPRKCALNDPNKPISKRLVPSALSITTRHVTANHTTDDNSRQ</sequence>
<dbReference type="PANTHER" id="PTHR19444">
    <property type="entry name" value="UNC-93 RELATED"/>
    <property type="match status" value="1"/>
</dbReference>
<dbReference type="GO" id="GO:0005886">
    <property type="term" value="C:plasma membrane"/>
    <property type="evidence" value="ECO:0007669"/>
    <property type="project" value="TreeGrafter"/>
</dbReference>
<keyword evidence="2" id="KW-0472">Membrane</keyword>
<dbReference type="GO" id="GO:0043266">
    <property type="term" value="P:regulation of potassium ion transport"/>
    <property type="evidence" value="ECO:0007669"/>
    <property type="project" value="TreeGrafter"/>
</dbReference>
<accession>A0A7R9I6G4</accession>
<dbReference type="EMBL" id="OD571336">
    <property type="protein sequence ID" value="CAD7449222.1"/>
    <property type="molecule type" value="Genomic_DNA"/>
</dbReference>
<organism evidence="3">
    <name type="scientific">Timema bartmani</name>
    <dbReference type="NCBI Taxonomy" id="61472"/>
    <lineage>
        <taxon>Eukaryota</taxon>
        <taxon>Metazoa</taxon>
        <taxon>Ecdysozoa</taxon>
        <taxon>Arthropoda</taxon>
        <taxon>Hexapoda</taxon>
        <taxon>Insecta</taxon>
        <taxon>Pterygota</taxon>
        <taxon>Neoptera</taxon>
        <taxon>Polyneoptera</taxon>
        <taxon>Phasmatodea</taxon>
        <taxon>Timematodea</taxon>
        <taxon>Timematoidea</taxon>
        <taxon>Timematidae</taxon>
        <taxon>Timema</taxon>
    </lineage>
</organism>
<feature type="transmembrane region" description="Helical" evidence="2">
    <location>
        <begin position="115"/>
        <end position="133"/>
    </location>
</feature>
<reference evidence="3" key="1">
    <citation type="submission" date="2020-11" db="EMBL/GenBank/DDBJ databases">
        <authorList>
            <person name="Tran Van P."/>
        </authorList>
    </citation>
    <scope>NUCLEOTIDE SEQUENCE</scope>
</reference>
<dbReference type="GO" id="GO:0055120">
    <property type="term" value="C:striated muscle dense body"/>
    <property type="evidence" value="ECO:0007669"/>
    <property type="project" value="TreeGrafter"/>
</dbReference>
<protein>
    <submittedName>
        <fullName evidence="3">Uncharacterized protein</fullName>
    </submittedName>
</protein>
<gene>
    <name evidence="3" type="ORF">TBIB3V08_LOCUS11501</name>
</gene>
<keyword evidence="2" id="KW-1133">Transmembrane helix</keyword>
<dbReference type="GO" id="GO:0015459">
    <property type="term" value="F:potassium channel regulator activity"/>
    <property type="evidence" value="ECO:0007669"/>
    <property type="project" value="TreeGrafter"/>
</dbReference>
<comment type="similarity">
    <text evidence="1">Belongs to the unc-93 family.</text>
</comment>
<dbReference type="AlphaFoldDB" id="A0A7R9I6G4"/>